<name>A0ACB7IJK9_PLECO</name>
<dbReference type="Proteomes" id="UP000824881">
    <property type="component" value="Unassembled WGS sequence"/>
</dbReference>
<evidence type="ECO:0000313" key="1">
    <source>
        <dbReference type="EMBL" id="KAG9218051.1"/>
    </source>
</evidence>
<reference evidence="1 2" key="1">
    <citation type="journal article" date="2021" name="Appl. Environ. Microbiol.">
        <title>Genetic linkage and physical mapping for an oyster mushroom Pleurotus cornucopiae and QTL analysis for the trait cap color.</title>
        <authorList>
            <person name="Zhang Y."/>
            <person name="Gao W."/>
            <person name="Sonnenberg A."/>
            <person name="Chen Q."/>
            <person name="Zhang J."/>
            <person name="Huang C."/>
        </authorList>
    </citation>
    <scope>NUCLEOTIDE SEQUENCE [LARGE SCALE GENOMIC DNA]</scope>
    <source>
        <strain evidence="1">CCMSSC00406</strain>
    </source>
</reference>
<organism evidence="1 2">
    <name type="scientific">Pleurotus cornucopiae</name>
    <name type="common">Cornucopia mushroom</name>
    <dbReference type="NCBI Taxonomy" id="5321"/>
    <lineage>
        <taxon>Eukaryota</taxon>
        <taxon>Fungi</taxon>
        <taxon>Dikarya</taxon>
        <taxon>Basidiomycota</taxon>
        <taxon>Agaricomycotina</taxon>
        <taxon>Agaricomycetes</taxon>
        <taxon>Agaricomycetidae</taxon>
        <taxon>Agaricales</taxon>
        <taxon>Pleurotineae</taxon>
        <taxon>Pleurotaceae</taxon>
        <taxon>Pleurotus</taxon>
    </lineage>
</organism>
<proteinExistence type="predicted"/>
<accession>A0ACB7IJK9</accession>
<comment type="caution">
    <text evidence="1">The sequence shown here is derived from an EMBL/GenBank/DDBJ whole genome shotgun (WGS) entry which is preliminary data.</text>
</comment>
<protein>
    <submittedName>
        <fullName evidence="1">Uncharacterized protein</fullName>
    </submittedName>
</protein>
<sequence>MEVAKIRLTWKARMSWEGHLKMKRDEIGNNGESESNGHTDPWPSLERLHRYANVDSLSRSCTPLTRTFYCFGGLLDLLILKHAHKSSNYTTRNHKFLLTSRPWFAFERSHALTQLSMCIRAVHAETTLRVLRQLIRAKPLRLLTTAIDSTGHPFLQSNPIRSRRRRRRKRQRNGATPGPPRVAEPPQQGHDPGAHLLSEEAQYPRRPRRLHGPAPRHHAPLLHGQDVELHRRARVYFDSAEEATVGFLGQQISDLTRHDETTPARYTDILKKNIIGLEIEVVRLECKSKMSQEMGSGDREGGVDGFYGLQSDIGRQIGDIVKQRGELSADNGNGILLCVCFSAGAVGDASQHIWRVRVPSPYLGLVRLAFPALVMSFIQSPITNIQLINNADLGGQ</sequence>
<evidence type="ECO:0000313" key="2">
    <source>
        <dbReference type="Proteomes" id="UP000824881"/>
    </source>
</evidence>
<dbReference type="EMBL" id="WQMT02000010">
    <property type="protein sequence ID" value="KAG9218051.1"/>
    <property type="molecule type" value="Genomic_DNA"/>
</dbReference>
<gene>
    <name evidence="1" type="ORF">CCMSSC00406_0008828</name>
</gene>
<keyword evidence="2" id="KW-1185">Reference proteome</keyword>